<gene>
    <name evidence="1" type="ORF">GCM10022235_82990</name>
</gene>
<dbReference type="Pfam" id="PF14428">
    <property type="entry name" value="DddA-like"/>
    <property type="match status" value="1"/>
</dbReference>
<evidence type="ECO:0008006" key="3">
    <source>
        <dbReference type="Google" id="ProtNLM"/>
    </source>
</evidence>
<protein>
    <recommendedName>
        <fullName evidence="3">ASPIC/UnbV domain-containing protein</fullName>
    </recommendedName>
</protein>
<evidence type="ECO:0000313" key="2">
    <source>
        <dbReference type="Proteomes" id="UP001501222"/>
    </source>
</evidence>
<name>A0ABP6Z4M1_9ACTN</name>
<organism evidence="1 2">
    <name type="scientific">Kribbella ginsengisoli</name>
    <dbReference type="NCBI Taxonomy" id="363865"/>
    <lineage>
        <taxon>Bacteria</taxon>
        <taxon>Bacillati</taxon>
        <taxon>Actinomycetota</taxon>
        <taxon>Actinomycetes</taxon>
        <taxon>Propionibacteriales</taxon>
        <taxon>Kribbellaceae</taxon>
        <taxon>Kribbella</taxon>
    </lineage>
</organism>
<keyword evidence="2" id="KW-1185">Reference proteome</keyword>
<dbReference type="EMBL" id="BAABAA010000022">
    <property type="protein sequence ID" value="GAA3598590.1"/>
    <property type="molecule type" value="Genomic_DNA"/>
</dbReference>
<dbReference type="Proteomes" id="UP001501222">
    <property type="component" value="Unassembled WGS sequence"/>
</dbReference>
<accession>A0ABP6Z4M1</accession>
<sequence>MRRPGAPREATLYLNNQPCGGPGGCDATLESQLPDGSQLTVYWPGGHKVYRGNGKGMA</sequence>
<comment type="caution">
    <text evidence="1">The sequence shown here is derived from an EMBL/GenBank/DDBJ whole genome shotgun (WGS) entry which is preliminary data.</text>
</comment>
<proteinExistence type="predicted"/>
<evidence type="ECO:0000313" key="1">
    <source>
        <dbReference type="EMBL" id="GAA3598590.1"/>
    </source>
</evidence>
<reference evidence="2" key="1">
    <citation type="journal article" date="2019" name="Int. J. Syst. Evol. Microbiol.">
        <title>The Global Catalogue of Microorganisms (GCM) 10K type strain sequencing project: providing services to taxonomists for standard genome sequencing and annotation.</title>
        <authorList>
            <consortium name="The Broad Institute Genomics Platform"/>
            <consortium name="The Broad Institute Genome Sequencing Center for Infectious Disease"/>
            <person name="Wu L."/>
            <person name="Ma J."/>
        </authorList>
    </citation>
    <scope>NUCLEOTIDE SEQUENCE [LARGE SCALE GENOMIC DNA]</scope>
    <source>
        <strain evidence="2">JCM 16928</strain>
    </source>
</reference>
<dbReference type="InterPro" id="IPR032724">
    <property type="entry name" value="SCP1.201-like"/>
</dbReference>